<feature type="transmembrane region" description="Helical" evidence="5">
    <location>
        <begin position="198"/>
        <end position="217"/>
    </location>
</feature>
<feature type="transmembrane region" description="Helical" evidence="5">
    <location>
        <begin position="115"/>
        <end position="135"/>
    </location>
</feature>
<proteinExistence type="predicted"/>
<organism evidence="6">
    <name type="scientific">Steinernema carpocapsae</name>
    <name type="common">Entomopathogenic nematode</name>
    <dbReference type="NCBI Taxonomy" id="34508"/>
    <lineage>
        <taxon>Eukaryota</taxon>
        <taxon>Metazoa</taxon>
        <taxon>Ecdysozoa</taxon>
        <taxon>Nematoda</taxon>
        <taxon>Chromadorea</taxon>
        <taxon>Rhabditida</taxon>
        <taxon>Tylenchina</taxon>
        <taxon>Panagrolaimomorpha</taxon>
        <taxon>Strongyloidoidea</taxon>
        <taxon>Steinernematidae</taxon>
        <taxon>Steinernema</taxon>
    </lineage>
</organism>
<dbReference type="PANTHER" id="PTHR23121:SF9">
    <property type="entry name" value="SODIUM-DEPENDENT GLUCOSE TRANSPORTER 1"/>
    <property type="match status" value="1"/>
</dbReference>
<reference evidence="6" key="1">
    <citation type="submission" date="2013-11" db="EMBL/GenBank/DDBJ databases">
        <authorList>
            <person name="Sternberg P."/>
            <person name="Dillman A."/>
            <person name="Macchietto M."/>
        </authorList>
    </citation>
    <scope>NUCLEOTIDE SEQUENCE</scope>
    <source>
        <strain evidence="6">ALL</strain>
    </source>
</reference>
<feature type="transmembrane region" description="Helical" evidence="5">
    <location>
        <begin position="166"/>
        <end position="191"/>
    </location>
</feature>
<dbReference type="PANTHER" id="PTHR23121">
    <property type="entry name" value="SODIUM-DEPENDENT GLUCOSE TRANSPORTER 1"/>
    <property type="match status" value="1"/>
</dbReference>
<feature type="transmembrane region" description="Helical" evidence="5">
    <location>
        <begin position="73"/>
        <end position="95"/>
    </location>
</feature>
<sequence>MNDNDAILWKLGILTSDLQSPRKAAHGIPTNPAAVDQDDSDSEIIFDQKTLLENQRIRTRTTLRPSRARAEALRWKLTCICAIIFAIGVSLSVFGPNACDFLTSETSYRNTAVKVFVLFGVGYFAGTYLGEFLFLRWNPFFIFCSQLVLLVPPVASLSVIREGSLILVAWLSIGVILGTLDRGCLLLYHALFKERRNLIFLLQLSLTVGLLLGSFVFSQTVDNFEDIQGFSENQTYTEFNNNVPNLTVIETTVRPKKPDSAQGIQNVSGKTEENEVKRKEAAETAEKKKNEEALATPTVVDDVNCTDSVDCHNGTTVHSNDVNKNGSSAHVPKNLSTESSTTTPSTTTTTSTTSTTTTTITTTTTPITTTSTMTATPTTNAERAILRTVSTHAPKIAPTVSFVDSVHIDDDKPVPLDHLQYLAAAVLILVPLIPFVIGFCCCCLPFDLSKDDRIAEIAGDQYLDSDCRRLKIYLFFIWTILAVLELSTVAMLAGKLSENEDLFSVRFTLVLSFIGQRRLCRRCFCFSVNGKQIGFRPSTVMSSMIVRSYLINFFISSIVLVFADRHSTTGLISIFAMGAFGTTLATCLHNWILSILGANTFGLSRLVGTSKSLGMVVAPLALVLWTEIDGAENAVFKLILIGVFACVLLYFFIVRQVYTVLRRRQIGELSSGVTGVSFHKKPRKGGYVTVLDEDSEEEDTISMEDVVVDESQKASLLQECSDYED</sequence>
<dbReference type="STRING" id="34508.A0A4U8V1S0"/>
<keyword evidence="2 5" id="KW-1133">Transmembrane helix</keyword>
<protein>
    <submittedName>
        <fullName evidence="6">Uncharacterized protein</fullName>
    </submittedName>
</protein>
<keyword evidence="3 5" id="KW-0472">Membrane</keyword>
<evidence type="ECO:0000256" key="5">
    <source>
        <dbReference type="SAM" id="Phobius"/>
    </source>
</evidence>
<dbReference type="EMBL" id="AZBU02000001">
    <property type="protein sequence ID" value="TMS39772.1"/>
    <property type="molecule type" value="Genomic_DNA"/>
</dbReference>
<accession>A0A4U8V1S0</accession>
<feature type="transmembrane region" description="Helical" evidence="5">
    <location>
        <begin position="140"/>
        <end position="160"/>
    </location>
</feature>
<feature type="transmembrane region" description="Helical" evidence="5">
    <location>
        <begin position="540"/>
        <end position="563"/>
    </location>
</feature>
<feature type="transmembrane region" description="Helical" evidence="5">
    <location>
        <begin position="472"/>
        <end position="496"/>
    </location>
</feature>
<feature type="compositionally biased region" description="Low complexity" evidence="4">
    <location>
        <begin position="336"/>
        <end position="379"/>
    </location>
</feature>
<dbReference type="InterPro" id="IPR036259">
    <property type="entry name" value="MFS_trans_sf"/>
</dbReference>
<feature type="region of interest" description="Disordered" evidence="4">
    <location>
        <begin position="254"/>
        <end position="295"/>
    </location>
</feature>
<reference evidence="6" key="2">
    <citation type="journal article" date="2015" name="Genome Biol.">
        <title>Comparative genomics of Steinernema reveals deeply conserved gene regulatory networks.</title>
        <authorList>
            <person name="Dillman A.R."/>
            <person name="Macchietto M."/>
            <person name="Porter C.F."/>
            <person name="Rogers A."/>
            <person name="Williams B."/>
            <person name="Antoshechkin I."/>
            <person name="Lee M.M."/>
            <person name="Goodwin Z."/>
            <person name="Lu X."/>
            <person name="Lewis E.E."/>
            <person name="Goodrich-Blair H."/>
            <person name="Stock S.P."/>
            <person name="Adams B.J."/>
            <person name="Sternberg P.W."/>
            <person name="Mortazavi A."/>
        </authorList>
    </citation>
    <scope>NUCLEOTIDE SEQUENCE [LARGE SCALE GENOMIC DNA]</scope>
    <source>
        <strain evidence="6">ALL</strain>
    </source>
</reference>
<feature type="transmembrane region" description="Helical" evidence="5">
    <location>
        <begin position="421"/>
        <end position="446"/>
    </location>
</feature>
<gene>
    <name evidence="6" type="ORF">L596_006252</name>
</gene>
<comment type="caution">
    <text evidence="6">The sequence shown here is derived from an EMBL/GenBank/DDBJ whole genome shotgun (WGS) entry which is preliminary data.</text>
</comment>
<dbReference type="SUPFAM" id="SSF103473">
    <property type="entry name" value="MFS general substrate transporter"/>
    <property type="match status" value="1"/>
</dbReference>
<feature type="compositionally biased region" description="Basic and acidic residues" evidence="4">
    <location>
        <begin position="270"/>
        <end position="292"/>
    </location>
</feature>
<reference evidence="6" key="3">
    <citation type="journal article" date="2019" name="G3 (Bethesda)">
        <title>Hybrid Assembly of the Genome of the Entomopathogenic Nematode Steinernema carpocapsae Identifies the X-Chromosome.</title>
        <authorList>
            <person name="Serra L."/>
            <person name="Macchietto M."/>
            <person name="Macias-Munoz A."/>
            <person name="McGill C.J."/>
            <person name="Rodriguez I.M."/>
            <person name="Rodriguez B."/>
            <person name="Murad R."/>
            <person name="Mortazavi A."/>
        </authorList>
    </citation>
    <scope>NUCLEOTIDE SEQUENCE [LARGE SCALE GENOMIC DNA]</scope>
    <source>
        <strain evidence="6">ALL</strain>
    </source>
</reference>
<name>A0A4U8V1S0_STECR</name>
<evidence type="ECO:0000256" key="3">
    <source>
        <dbReference type="ARBA" id="ARBA00023136"/>
    </source>
</evidence>
<feature type="compositionally biased region" description="Polar residues" evidence="4">
    <location>
        <begin position="315"/>
        <end position="328"/>
    </location>
</feature>
<evidence type="ECO:0000313" key="6">
    <source>
        <dbReference type="EMBL" id="TMS39772.1"/>
    </source>
</evidence>
<dbReference type="AlphaFoldDB" id="A0A4U8V1S0"/>
<dbReference type="OrthoDB" id="5820369at2759"/>
<evidence type="ECO:0000256" key="2">
    <source>
        <dbReference type="ARBA" id="ARBA00022989"/>
    </source>
</evidence>
<feature type="transmembrane region" description="Helical" evidence="5">
    <location>
        <begin position="569"/>
        <end position="592"/>
    </location>
</feature>
<feature type="transmembrane region" description="Helical" evidence="5">
    <location>
        <begin position="634"/>
        <end position="654"/>
    </location>
</feature>
<evidence type="ECO:0000256" key="4">
    <source>
        <dbReference type="SAM" id="MobiDB-lite"/>
    </source>
</evidence>
<evidence type="ECO:0000256" key="1">
    <source>
        <dbReference type="ARBA" id="ARBA00022692"/>
    </source>
</evidence>
<feature type="region of interest" description="Disordered" evidence="4">
    <location>
        <begin position="315"/>
        <end position="379"/>
    </location>
</feature>
<keyword evidence="1 5" id="KW-0812">Transmembrane</keyword>